<protein>
    <recommendedName>
        <fullName evidence="4">Right handed beta helix region</fullName>
    </recommendedName>
</protein>
<accession>E6Z116</accession>
<evidence type="ECO:0000313" key="3">
    <source>
        <dbReference type="Proteomes" id="UP000190811"/>
    </source>
</evidence>
<dbReference type="EMBL" id="CP019789">
    <property type="protein sequence ID" value="AQX31196.1"/>
    <property type="molecule type" value="Genomic_DNA"/>
</dbReference>
<dbReference type="Proteomes" id="UP000190811">
    <property type="component" value="Chromosome"/>
</dbReference>
<reference evidence="1" key="3">
    <citation type="submission" date="2017-02" db="EMBL/GenBank/DDBJ databases">
        <title>Evolutionary dynamics of pathoadaptation revealed by three independent acquisitions of the VirB/D4 type IV secretion system in Bartonella.</title>
        <authorList>
            <person name="Harms A."/>
            <person name="Segers F.H.I.D."/>
            <person name="Quebatte M."/>
            <person name="Mistl C."/>
            <person name="Manfredi P."/>
            <person name="Koerner J."/>
            <person name="Chomel B."/>
            <person name="Kosoy M."/>
            <person name="Maruyama S."/>
            <person name="Engel P."/>
            <person name="Dehio C."/>
        </authorList>
    </citation>
    <scope>NUCLEOTIDE SEQUENCE [LARGE SCALE GENOMIC DNA]</scope>
    <source>
        <strain evidence="1">R1</strain>
    </source>
</reference>
<evidence type="ECO:0008006" key="4">
    <source>
        <dbReference type="Google" id="ProtNLM"/>
    </source>
</evidence>
<evidence type="ECO:0000313" key="2">
    <source>
        <dbReference type="EMBL" id="CBI82804.1"/>
    </source>
</evidence>
<proteinExistence type="predicted"/>
<reference evidence="3" key="2">
    <citation type="journal article" date="2017" name="Genome Biol. Evol.">
        <title>Evolutionary Dynamics of Pathoadaptation Revealed by Three Independent Acquisitions of the VirB/D4 Type IV Secretion System in Bartonella.</title>
        <authorList>
            <person name="Harms A."/>
            <person name="Segers F.H."/>
            <person name="Quebatte M."/>
            <person name="Mistl C."/>
            <person name="Manfredi P."/>
            <person name="Korner J."/>
            <person name="Chomel B.B."/>
            <person name="Kosoy M."/>
            <person name="Maruyama S."/>
            <person name="Engel P."/>
            <person name="Dehio C."/>
        </authorList>
    </citation>
    <scope>NUCLEOTIDE SEQUENCE [LARGE SCALE GENOMIC DNA]</scope>
    <source>
        <strain evidence="3">R1</strain>
    </source>
</reference>
<reference evidence="2" key="1">
    <citation type="journal article" date="2011" name="PLoS Genet.">
        <title>Parallel evolution of a type IV secretion system in radiating lineages of the host-restricted bacterial pathogen Bartonella.</title>
        <authorList>
            <person name="Engel P."/>
            <person name="Salzburger W."/>
            <person name="Liesch M."/>
            <person name="Chang C.C."/>
            <person name="Maruyama S."/>
            <person name="Lanz C."/>
            <person name="Calteau A."/>
            <person name="Lajus A."/>
            <person name="Medigue C."/>
            <person name="Schuster S.C."/>
            <person name="Dehio C."/>
        </authorList>
    </citation>
    <scope>NUCLEOTIDE SEQUENCE</scope>
    <source>
        <strain evidence="2">R1</strain>
    </source>
</reference>
<evidence type="ECO:0000313" key="1">
    <source>
        <dbReference type="EMBL" id="AQX31196.1"/>
    </source>
</evidence>
<name>E6Z116_BARSR</name>
<dbReference type="AlphaFoldDB" id="E6Z116"/>
<sequence length="74" mass="8140">MRWGGTDMTMTLDDVKILQVTKGVSMEKGERLMIRENSTINFMGEYGVYVGNGVTSAELNDVTITGKNKGMGVY</sequence>
<dbReference type="EMBL" id="FN645524">
    <property type="protein sequence ID" value="CBI82804.1"/>
    <property type="molecule type" value="Genomic_DNA"/>
</dbReference>
<dbReference type="STRING" id="687861.BscR1v2_012820"/>
<organism evidence="2">
    <name type="scientific">Bartonella schoenbuchensis (strain DSM 13525 / NCTC 13165 / R1)</name>
    <dbReference type="NCBI Taxonomy" id="687861"/>
    <lineage>
        <taxon>Bacteria</taxon>
        <taxon>Pseudomonadati</taxon>
        <taxon>Pseudomonadota</taxon>
        <taxon>Alphaproteobacteria</taxon>
        <taxon>Hyphomicrobiales</taxon>
        <taxon>Bartonellaceae</taxon>
        <taxon>Bartonella</taxon>
    </lineage>
</organism>
<gene>
    <name evidence="2" type="ORF">BARSC_190075</name>
    <name evidence="1" type="ORF">BscR1v2_012820</name>
</gene>